<dbReference type="RefSeq" id="WP_133977381.1">
    <property type="nucleotide sequence ID" value="NZ_SOCE01000001.1"/>
</dbReference>
<dbReference type="GO" id="GO:0042952">
    <property type="term" value="P:beta-ketoadipate pathway"/>
    <property type="evidence" value="ECO:0007669"/>
    <property type="project" value="InterPro"/>
</dbReference>
<feature type="domain" description="AB hydrolase-1" evidence="1">
    <location>
        <begin position="14"/>
        <end position="240"/>
    </location>
</feature>
<dbReference type="GO" id="GO:0016020">
    <property type="term" value="C:membrane"/>
    <property type="evidence" value="ECO:0007669"/>
    <property type="project" value="TreeGrafter"/>
</dbReference>
<dbReference type="InterPro" id="IPR000073">
    <property type="entry name" value="AB_hydrolase_1"/>
</dbReference>
<dbReference type="InterPro" id="IPR026968">
    <property type="entry name" value="PcaD/CatD"/>
</dbReference>
<comment type="caution">
    <text evidence="2">The sequence shown here is derived from an EMBL/GenBank/DDBJ whole genome shotgun (WGS) entry which is preliminary data.</text>
</comment>
<dbReference type="AlphaFoldDB" id="A0A4R7T6W0"/>
<dbReference type="SUPFAM" id="SSF53474">
    <property type="entry name" value="alpha/beta-Hydrolases"/>
    <property type="match status" value="1"/>
</dbReference>
<organism evidence="2 3">
    <name type="scientific">Kribbella voronezhensis</name>
    <dbReference type="NCBI Taxonomy" id="2512212"/>
    <lineage>
        <taxon>Bacteria</taxon>
        <taxon>Bacillati</taxon>
        <taxon>Actinomycetota</taxon>
        <taxon>Actinomycetes</taxon>
        <taxon>Propionibacteriales</taxon>
        <taxon>Kribbellaceae</taxon>
        <taxon>Kribbella</taxon>
    </lineage>
</organism>
<dbReference type="OrthoDB" id="9802489at2"/>
<keyword evidence="3" id="KW-1185">Reference proteome</keyword>
<sequence>MRLDYQVSGPEKAPVVLLGSSLGATRAMWAPQLETLSERFRVVAFDHRGHGGSEAPPGPYSIEDLGGDVVELLNELLVEQAAYVGISLGGAVGLWLAENAPDRFSRFALLCPPAYPAAGAQMWTDRAAQVRAEGTKAITEATLKRWFLPEYAEAHADEVELIRQQLLNTSDEGYAACCEALGALDLREKLGDITAPVLLVTAESDTSIPPETVVPLASQIPGAHLEIIPDAAHLVTYSHPDIINPLLLAHLT</sequence>
<dbReference type="Proteomes" id="UP000295151">
    <property type="component" value="Unassembled WGS sequence"/>
</dbReference>
<reference evidence="2 3" key="1">
    <citation type="submission" date="2019-03" db="EMBL/GenBank/DDBJ databases">
        <title>Genomic Encyclopedia of Type Strains, Phase III (KMG-III): the genomes of soil and plant-associated and newly described type strains.</title>
        <authorList>
            <person name="Whitman W."/>
        </authorList>
    </citation>
    <scope>NUCLEOTIDE SEQUENCE [LARGE SCALE GENOMIC DNA]</scope>
    <source>
        <strain evidence="2 3">VKM Ac-2575</strain>
    </source>
</reference>
<dbReference type="PANTHER" id="PTHR43798:SF5">
    <property type="entry name" value="MONOACYLGLYCEROL LIPASE ABHD6"/>
    <property type="match status" value="1"/>
</dbReference>
<dbReference type="InterPro" id="IPR029058">
    <property type="entry name" value="AB_hydrolase_fold"/>
</dbReference>
<gene>
    <name evidence="2" type="ORF">EV138_1167</name>
</gene>
<accession>A0A4R7T6W0</accession>
<dbReference type="InterPro" id="IPR050266">
    <property type="entry name" value="AB_hydrolase_sf"/>
</dbReference>
<protein>
    <submittedName>
        <fullName evidence="2">3-oxoadipate enol-lactonase</fullName>
    </submittedName>
</protein>
<dbReference type="PANTHER" id="PTHR43798">
    <property type="entry name" value="MONOACYLGLYCEROL LIPASE"/>
    <property type="match status" value="1"/>
</dbReference>
<evidence type="ECO:0000259" key="1">
    <source>
        <dbReference type="Pfam" id="PF00561"/>
    </source>
</evidence>
<evidence type="ECO:0000313" key="3">
    <source>
        <dbReference type="Proteomes" id="UP000295151"/>
    </source>
</evidence>
<dbReference type="GO" id="GO:0047570">
    <property type="term" value="F:3-oxoadipate enol-lactonase activity"/>
    <property type="evidence" value="ECO:0007669"/>
    <property type="project" value="InterPro"/>
</dbReference>
<dbReference type="EMBL" id="SOCE01000001">
    <property type="protein sequence ID" value="TDU87642.1"/>
    <property type="molecule type" value="Genomic_DNA"/>
</dbReference>
<dbReference type="Gene3D" id="3.40.50.1820">
    <property type="entry name" value="alpha/beta hydrolase"/>
    <property type="match status" value="1"/>
</dbReference>
<evidence type="ECO:0000313" key="2">
    <source>
        <dbReference type="EMBL" id="TDU87642.1"/>
    </source>
</evidence>
<dbReference type="GO" id="GO:0046464">
    <property type="term" value="P:acylglycerol catabolic process"/>
    <property type="evidence" value="ECO:0007669"/>
    <property type="project" value="TreeGrafter"/>
</dbReference>
<dbReference type="Pfam" id="PF00561">
    <property type="entry name" value="Abhydrolase_1"/>
    <property type="match status" value="1"/>
</dbReference>
<dbReference type="GO" id="GO:0047372">
    <property type="term" value="F:monoacylglycerol lipase activity"/>
    <property type="evidence" value="ECO:0007669"/>
    <property type="project" value="TreeGrafter"/>
</dbReference>
<dbReference type="PRINTS" id="PR00111">
    <property type="entry name" value="ABHYDROLASE"/>
</dbReference>
<dbReference type="NCBIfam" id="TIGR02427">
    <property type="entry name" value="protocat_pcaD"/>
    <property type="match status" value="1"/>
</dbReference>
<proteinExistence type="predicted"/>
<name>A0A4R7T6W0_9ACTN</name>